<dbReference type="SUPFAM" id="SSF52200">
    <property type="entry name" value="Toll/Interleukin receptor TIR domain"/>
    <property type="match status" value="1"/>
</dbReference>
<evidence type="ECO:0000259" key="5">
    <source>
        <dbReference type="PROSITE" id="PS50104"/>
    </source>
</evidence>
<keyword evidence="7" id="KW-1185">Reference proteome</keyword>
<dbReference type="InterPro" id="IPR000157">
    <property type="entry name" value="TIR_dom"/>
</dbReference>
<sequence length="1129" mass="128373">MANSETSFYIYDVFLSFRGEDTRASLVSHLYASLQNAGIVVFKDDESLRGGDNISNSILRTIEQSQIFVVVFSKNYAESRWCHQELRKIMACHRTTGQVVLPVFYDVDPSDVRHQTGHFGEAFQKLEEKVLKEEGELRCNKMMKLRREDLRQAAAISGVVVLNSRNESEIIKTIVENVTHLLDKEVLFVADNPVGVEPRVQEMIELLDQKLTNDVLLLGMWGMGGIGKTTIAKAIYNKIGHNFEGRSFLAHIREVWTQDTGQVHLQEQLLFDIYKERKTKIRNVESGKSILKERLCYKKVLLVLDDVNDLEQLNALCGSCKWFGPGSRIIITTRDQHILRGRVDKLYTMKGMDESESIELFSWHAFKQASPKENFTQLSRNVITYSGGLPLALEVLGCYLFDMEVTEWENVLKKLMRIPNHQVQKKLKISYDGLDDDTEKEIFLDIACFFIGMHRSDVVHILNGCGLFAENGIRILVERSLVTIDDKSKLGMHDLLRDMGREIVRAKSPKEPEKRSRLWFDEDALDVLSKETGTKAIEGLALKLAANNTKCLGTKAFKKMEKLRLLQLAGVRLDGDFKYLSRDLRWLCWHRFPLKCIPTKFYQRSLISIDLQNSNVQLLWKEAELLEKLKVLNLSHSHYLTQTPDFSNLPNLEKLELVDCPRLCQISNTIGDLNQVLQINLQDCISLRNLPRSIYKLKSLKTLILSGCLKIDKLEEDLEQMDSLTILVADKTAIKGVPFSIVRSKSIGYISLCGYEGFSRDVFPSIIWSWMSPTNRLSSHIQTSSGTSSLVSLDVPNSNIQNLSYVFEDLPKLQSLFIECDSELQLTREVESIVDALYATNYEQSESTSTTSQMPNINAVALIECNNQVHTSGSENLLGCHLIQMGKSCQVAHNLRQSILQNRSSGECDYLLPGDNHPDWLSFNCEGSSVIFEVPQVDGRNLKTMMCHIHFFSPDNIKSCGLINLLVINRTKSTIQVHKRDALFSCDNEKWQKVLSNTEFGNKVEIVVVYERKLIVKRTTVYLIYEPIYEEMEHYQASNKNAIVSSGDENIPYSQRSEFQTVSSVSVPPMSYPQGYTTNSGLSRAPAQQSQNWFINSGNSHHDHTRLINLVLAEPVQGDEHVFLDKGQA</sequence>
<dbReference type="Pfam" id="PF23282">
    <property type="entry name" value="WHD_ROQ1"/>
    <property type="match status" value="1"/>
</dbReference>
<dbReference type="InterPro" id="IPR027417">
    <property type="entry name" value="P-loop_NTPase"/>
</dbReference>
<evidence type="ECO:0000256" key="1">
    <source>
        <dbReference type="ARBA" id="ARBA00022614"/>
    </source>
</evidence>
<organism evidence="6 7">
    <name type="scientific">Flemingia macrophylla</name>
    <dbReference type="NCBI Taxonomy" id="520843"/>
    <lineage>
        <taxon>Eukaryota</taxon>
        <taxon>Viridiplantae</taxon>
        <taxon>Streptophyta</taxon>
        <taxon>Embryophyta</taxon>
        <taxon>Tracheophyta</taxon>
        <taxon>Spermatophyta</taxon>
        <taxon>Magnoliopsida</taxon>
        <taxon>eudicotyledons</taxon>
        <taxon>Gunneridae</taxon>
        <taxon>Pentapetalae</taxon>
        <taxon>rosids</taxon>
        <taxon>fabids</taxon>
        <taxon>Fabales</taxon>
        <taxon>Fabaceae</taxon>
        <taxon>Papilionoideae</taxon>
        <taxon>50 kb inversion clade</taxon>
        <taxon>NPAAA clade</taxon>
        <taxon>indigoferoid/millettioid clade</taxon>
        <taxon>Phaseoleae</taxon>
        <taxon>Flemingia</taxon>
    </lineage>
</organism>
<dbReference type="SUPFAM" id="SSF46785">
    <property type="entry name" value="Winged helix' DNA-binding domain"/>
    <property type="match status" value="1"/>
</dbReference>
<evidence type="ECO:0000313" key="7">
    <source>
        <dbReference type="Proteomes" id="UP001603857"/>
    </source>
</evidence>
<accession>A0ABD1MPU7</accession>
<feature type="domain" description="TIR" evidence="5">
    <location>
        <begin position="9"/>
        <end position="182"/>
    </location>
</feature>
<reference evidence="6 7" key="1">
    <citation type="submission" date="2024-08" db="EMBL/GenBank/DDBJ databases">
        <title>Insights into the chromosomal genome structure of Flemingia macrophylla.</title>
        <authorList>
            <person name="Ding Y."/>
            <person name="Zhao Y."/>
            <person name="Bi W."/>
            <person name="Wu M."/>
            <person name="Zhao G."/>
            <person name="Gong Y."/>
            <person name="Li W."/>
            <person name="Zhang P."/>
        </authorList>
    </citation>
    <scope>NUCLEOTIDE SEQUENCE [LARGE SCALE GENOMIC DNA]</scope>
    <source>
        <strain evidence="6">DYQJB</strain>
        <tissue evidence="6">Leaf</tissue>
    </source>
</reference>
<keyword evidence="1" id="KW-0433">Leucine-rich repeat</keyword>
<dbReference type="EMBL" id="JBGMDY010000004">
    <property type="protein sequence ID" value="KAL2337843.1"/>
    <property type="molecule type" value="Genomic_DNA"/>
</dbReference>
<protein>
    <recommendedName>
        <fullName evidence="5">TIR domain-containing protein</fullName>
    </recommendedName>
</protein>
<dbReference type="Pfam" id="PF01582">
    <property type="entry name" value="TIR"/>
    <property type="match status" value="1"/>
</dbReference>
<keyword evidence="2" id="KW-0677">Repeat</keyword>
<dbReference type="Pfam" id="PF00931">
    <property type="entry name" value="NB-ARC"/>
    <property type="match status" value="1"/>
</dbReference>
<dbReference type="SUPFAM" id="SSF52540">
    <property type="entry name" value="P-loop containing nucleoside triphosphate hydrolases"/>
    <property type="match status" value="1"/>
</dbReference>
<dbReference type="PANTHER" id="PTHR11017">
    <property type="entry name" value="LEUCINE-RICH REPEAT-CONTAINING PROTEIN"/>
    <property type="match status" value="1"/>
</dbReference>
<dbReference type="InterPro" id="IPR035897">
    <property type="entry name" value="Toll_tir_struct_dom_sf"/>
</dbReference>
<dbReference type="PROSITE" id="PS50104">
    <property type="entry name" value="TIR"/>
    <property type="match status" value="1"/>
</dbReference>
<gene>
    <name evidence="6" type="ORF">Fmac_012289</name>
</gene>
<dbReference type="InterPro" id="IPR044974">
    <property type="entry name" value="Disease_R_plants"/>
</dbReference>
<dbReference type="GO" id="GO:0006952">
    <property type="term" value="P:defense response"/>
    <property type="evidence" value="ECO:0007669"/>
    <property type="project" value="UniProtKB-KW"/>
</dbReference>
<dbReference type="InterPro" id="IPR032675">
    <property type="entry name" value="LRR_dom_sf"/>
</dbReference>
<dbReference type="SUPFAM" id="SSF52058">
    <property type="entry name" value="L domain-like"/>
    <property type="match status" value="1"/>
</dbReference>
<dbReference type="InterPro" id="IPR042197">
    <property type="entry name" value="Apaf_helical"/>
</dbReference>
<dbReference type="InterPro" id="IPR036390">
    <property type="entry name" value="WH_DNA-bd_sf"/>
</dbReference>
<dbReference type="AlphaFoldDB" id="A0ABD1MPU7"/>
<dbReference type="FunFam" id="3.40.50.10140:FF:000007">
    <property type="entry name" value="Disease resistance protein (TIR-NBS-LRR class)"/>
    <property type="match status" value="1"/>
</dbReference>
<evidence type="ECO:0000256" key="2">
    <source>
        <dbReference type="ARBA" id="ARBA00022737"/>
    </source>
</evidence>
<dbReference type="Gene3D" id="3.40.50.300">
    <property type="entry name" value="P-loop containing nucleotide triphosphate hydrolases"/>
    <property type="match status" value="1"/>
</dbReference>
<proteinExistence type="predicted"/>
<dbReference type="SMART" id="SM00255">
    <property type="entry name" value="TIR"/>
    <property type="match status" value="1"/>
</dbReference>
<name>A0ABD1MPU7_9FABA</name>
<dbReference type="PANTHER" id="PTHR11017:SF271">
    <property type="entry name" value="DISEASE RESISTANCE PROTEIN (TIR-NBS-LRR CLASS) FAMILY"/>
    <property type="match status" value="1"/>
</dbReference>
<keyword evidence="4" id="KW-0520">NAD</keyword>
<keyword evidence="3" id="KW-0611">Plant defense</keyword>
<evidence type="ECO:0000256" key="4">
    <source>
        <dbReference type="ARBA" id="ARBA00023027"/>
    </source>
</evidence>
<dbReference type="Proteomes" id="UP001603857">
    <property type="component" value="Unassembled WGS sequence"/>
</dbReference>
<comment type="caution">
    <text evidence="6">The sequence shown here is derived from an EMBL/GenBank/DDBJ whole genome shotgun (WGS) entry which is preliminary data.</text>
</comment>
<dbReference type="Gene3D" id="3.80.10.10">
    <property type="entry name" value="Ribonuclease Inhibitor"/>
    <property type="match status" value="2"/>
</dbReference>
<dbReference type="InterPro" id="IPR058192">
    <property type="entry name" value="WHD_ROQ1-like"/>
</dbReference>
<dbReference type="PRINTS" id="PR00364">
    <property type="entry name" value="DISEASERSIST"/>
</dbReference>
<dbReference type="InterPro" id="IPR002182">
    <property type="entry name" value="NB-ARC"/>
</dbReference>
<evidence type="ECO:0000256" key="3">
    <source>
        <dbReference type="ARBA" id="ARBA00022821"/>
    </source>
</evidence>
<dbReference type="Gene3D" id="3.40.50.10140">
    <property type="entry name" value="Toll/interleukin-1 receptor homology (TIR) domain"/>
    <property type="match status" value="1"/>
</dbReference>
<evidence type="ECO:0000313" key="6">
    <source>
        <dbReference type="EMBL" id="KAL2337843.1"/>
    </source>
</evidence>
<dbReference type="Gene3D" id="1.10.8.430">
    <property type="entry name" value="Helical domain of apoptotic protease-activating factors"/>
    <property type="match status" value="1"/>
</dbReference>